<protein>
    <submittedName>
        <fullName evidence="4">Helix-turn-helix domain-containing protein</fullName>
    </submittedName>
</protein>
<gene>
    <name evidence="4" type="ORF">I3517_22775</name>
</gene>
<dbReference type="RefSeq" id="WP_170320437.1">
    <property type="nucleotide sequence ID" value="NZ_CP176579.1"/>
</dbReference>
<dbReference type="EMBL" id="JAECSB010000077">
    <property type="protein sequence ID" value="MBH5145424.1"/>
    <property type="molecule type" value="Genomic_DNA"/>
</dbReference>
<evidence type="ECO:0000256" key="1">
    <source>
        <dbReference type="ARBA" id="ARBA00038232"/>
    </source>
</evidence>
<evidence type="ECO:0000313" key="5">
    <source>
        <dbReference type="Proteomes" id="UP000627573"/>
    </source>
</evidence>
<evidence type="ECO:0000259" key="3">
    <source>
        <dbReference type="Pfam" id="PF13518"/>
    </source>
</evidence>
<dbReference type="PANTHER" id="PTHR33795:SF1">
    <property type="entry name" value="INSERTION ELEMENT IS150 PROTEIN INSJ"/>
    <property type="match status" value="1"/>
</dbReference>
<dbReference type="InterPro" id="IPR009057">
    <property type="entry name" value="Homeodomain-like_sf"/>
</dbReference>
<evidence type="ECO:0000313" key="4">
    <source>
        <dbReference type="EMBL" id="MBH5145424.1"/>
    </source>
</evidence>
<evidence type="ECO:0000256" key="2">
    <source>
        <dbReference type="SAM" id="MobiDB-lite"/>
    </source>
</evidence>
<dbReference type="Proteomes" id="UP000627573">
    <property type="component" value="Unassembled WGS sequence"/>
</dbReference>
<comment type="caution">
    <text evidence="4">The sequence shown here is derived from an EMBL/GenBank/DDBJ whole genome shotgun (WGS) entry which is preliminary data.</text>
</comment>
<feature type="compositionally biased region" description="Basic and acidic residues" evidence="2">
    <location>
        <begin position="47"/>
        <end position="57"/>
    </location>
</feature>
<keyword evidence="5" id="KW-1185">Reference proteome</keyword>
<dbReference type="InterPro" id="IPR052057">
    <property type="entry name" value="IS150/IS1296_orfA-like"/>
</dbReference>
<reference evidence="4 5" key="1">
    <citation type="submission" date="2020-12" db="EMBL/GenBank/DDBJ databases">
        <title>Draft genome sequence of furan degrading bacterial strain FUR100.</title>
        <authorList>
            <person name="Woiski C."/>
        </authorList>
    </citation>
    <scope>NUCLEOTIDE SEQUENCE [LARGE SCALE GENOMIC DNA]</scope>
    <source>
        <strain evidence="4 5">FUR100</strain>
    </source>
</reference>
<accession>A0A8I1D947</accession>
<sequence>MTKPDKRSFSFEFKLKVVQRFLAGETKIELAKEFGLSSPKEIERWTRKYRDEGEGGLRPKRRDHPPRPGISEPGERCELEQLRSENEQLRAEVAYLGKLRALRVQQRR</sequence>
<dbReference type="InterPro" id="IPR036388">
    <property type="entry name" value="WH-like_DNA-bd_sf"/>
</dbReference>
<dbReference type="PANTHER" id="PTHR33795">
    <property type="entry name" value="INSERTION ELEMENT IS150 PROTEIN INSJ"/>
    <property type="match status" value="1"/>
</dbReference>
<dbReference type="SUPFAM" id="SSF46689">
    <property type="entry name" value="Homeodomain-like"/>
    <property type="match status" value="1"/>
</dbReference>
<name>A0A8I1D947_RHOER</name>
<feature type="region of interest" description="Disordered" evidence="2">
    <location>
        <begin position="47"/>
        <end position="77"/>
    </location>
</feature>
<dbReference type="InterPro" id="IPR055247">
    <property type="entry name" value="InsJ-like_HTH"/>
</dbReference>
<feature type="domain" description="Insertion element IS150 protein InsJ-like helix-turn-helix" evidence="3">
    <location>
        <begin position="13"/>
        <end position="62"/>
    </location>
</feature>
<comment type="similarity">
    <text evidence="1">Belongs to the IS150/IS1296 orfA family.</text>
</comment>
<organism evidence="4 5">
    <name type="scientific">Rhodococcus erythropolis</name>
    <name type="common">Arthrobacter picolinophilus</name>
    <dbReference type="NCBI Taxonomy" id="1833"/>
    <lineage>
        <taxon>Bacteria</taxon>
        <taxon>Bacillati</taxon>
        <taxon>Actinomycetota</taxon>
        <taxon>Actinomycetes</taxon>
        <taxon>Mycobacteriales</taxon>
        <taxon>Nocardiaceae</taxon>
        <taxon>Rhodococcus</taxon>
        <taxon>Rhodococcus erythropolis group</taxon>
    </lineage>
</organism>
<dbReference type="AlphaFoldDB" id="A0A8I1D947"/>
<dbReference type="Gene3D" id="1.10.10.10">
    <property type="entry name" value="Winged helix-like DNA-binding domain superfamily/Winged helix DNA-binding domain"/>
    <property type="match status" value="1"/>
</dbReference>
<dbReference type="Pfam" id="PF13518">
    <property type="entry name" value="HTH_28"/>
    <property type="match status" value="1"/>
</dbReference>
<proteinExistence type="inferred from homology"/>